<dbReference type="Proteomes" id="UP001138997">
    <property type="component" value="Unassembled WGS sequence"/>
</dbReference>
<keyword evidence="3" id="KW-1185">Reference proteome</keyword>
<comment type="caution">
    <text evidence="2">The sequence shown here is derived from an EMBL/GenBank/DDBJ whole genome shotgun (WGS) entry which is preliminary data.</text>
</comment>
<accession>A0A9X1SVT6</accession>
<proteinExistence type="predicted"/>
<organism evidence="2 3">
    <name type="scientific">Kineosporia babensis</name>
    <dbReference type="NCBI Taxonomy" id="499548"/>
    <lineage>
        <taxon>Bacteria</taxon>
        <taxon>Bacillati</taxon>
        <taxon>Actinomycetota</taxon>
        <taxon>Actinomycetes</taxon>
        <taxon>Kineosporiales</taxon>
        <taxon>Kineosporiaceae</taxon>
        <taxon>Kineosporia</taxon>
    </lineage>
</organism>
<name>A0A9X1SVT6_9ACTN</name>
<evidence type="ECO:0000313" key="3">
    <source>
        <dbReference type="Proteomes" id="UP001138997"/>
    </source>
</evidence>
<dbReference type="AlphaFoldDB" id="A0A9X1SVT6"/>
<dbReference type="EMBL" id="JAJOMB010000014">
    <property type="protein sequence ID" value="MCD5314036.1"/>
    <property type="molecule type" value="Genomic_DNA"/>
</dbReference>
<feature type="region of interest" description="Disordered" evidence="1">
    <location>
        <begin position="21"/>
        <end position="58"/>
    </location>
</feature>
<gene>
    <name evidence="2" type="ORF">LR394_24315</name>
</gene>
<sequence>MDAVARLNESAQARLEIPDDVSREAFGPNPYDPDRAAPAAQQGRRQGRSFAEQVSAIW</sequence>
<dbReference type="RefSeq" id="WP_231446226.1">
    <property type="nucleotide sequence ID" value="NZ_JAJOMB010000014.1"/>
</dbReference>
<reference evidence="2" key="1">
    <citation type="submission" date="2021-11" db="EMBL/GenBank/DDBJ databases">
        <title>Streptomyces corallinus and Kineosporia corallina sp. nov., two new coral-derived marine actinobacteria.</title>
        <authorList>
            <person name="Buangrab K."/>
            <person name="Sutthacheep M."/>
            <person name="Yeemin T."/>
            <person name="Harunari E."/>
            <person name="Igarashi Y."/>
            <person name="Sripreechasak P."/>
            <person name="Kanchanasin P."/>
            <person name="Tanasupawat S."/>
            <person name="Phongsopitanun W."/>
        </authorList>
    </citation>
    <scope>NUCLEOTIDE SEQUENCE</scope>
    <source>
        <strain evidence="2">JCM 31032</strain>
    </source>
</reference>
<evidence type="ECO:0000256" key="1">
    <source>
        <dbReference type="SAM" id="MobiDB-lite"/>
    </source>
</evidence>
<protein>
    <submittedName>
        <fullName evidence="2">Uncharacterized protein</fullName>
    </submittedName>
</protein>
<evidence type="ECO:0000313" key="2">
    <source>
        <dbReference type="EMBL" id="MCD5314036.1"/>
    </source>
</evidence>